<dbReference type="InterPro" id="IPR017853">
    <property type="entry name" value="GH"/>
</dbReference>
<keyword evidence="8" id="KW-0843">Virulence</keyword>
<dbReference type="OMA" id="PASYHYL"/>
<dbReference type="Gene3D" id="3.20.20.80">
    <property type="entry name" value="Glycosidases"/>
    <property type="match status" value="1"/>
</dbReference>
<dbReference type="OrthoDB" id="73875at2759"/>
<dbReference type="VEuPathDB" id="FungiDB:NECHADRAFT_86897"/>
<sequence length="1201" mass="131066">MKLGSNLQSLLLAATLGFAKEEEVVAGTDFSPCPSACDGTGPSDWAVYGSLESLSRCEKPMLFDFAVLNPLDDPETTAKFRACTSDEKTASRLARCAEAEIPHDGDSLKGARGAWWSSEIRAAGKEQHIVAGIEHIEEQLHRDEKAKKDTIFFSYVKGTVVGFYLGGLVDKTNAVSSLLEEISQRSQATDASRGIIQVCGGNLTADYTVGVAISTENDLIFIQKTIKSWVEAKCVTTGDASDEENLDHLKIKLIPTKNARSLLSRHAHSHGHSHSHLHSHHNALMSRATCTTRKVISGDSCGSLATKCGISGADFTKYNNYDKNLCSKLVEGQVVCCSSGSLPDLRPKPKADGECFSYTTKKDDSCSKIAAANGLKATDLDGFNKETWGWNGCKNLLIGQTICLSKGTPPLPAPVSNAQCGPTKKGTKKPSGDKKLADLNPCPLNVCCNVWGQCGTTKDYCTKSKSETGNPGTAKPGENGCVRSPTLSPGTKIARAFTSAFTSGWTHVHFAFANITKDYKVNVEDTYGQFKNFKGLKGVKRIVAFGGWSFSVGIPTYAILREAVKPAKREAFATEIVNFVNNNKLDGVDFDWEYPGAPDLPDIPAGGEKEPDDYLEFLKLVRKKLGKEKSLSIAAPASFWYLKQFPIGEISKINSRLTGLTKIVYMTYDLHGQWDFESSWGAEGCPKGSCLRSHVNMTETMNSLAMITKAGVEARQVVVGVSSYGRSFQMSNANCKVSDEVDNTEWVAYMTETTKKRRISKYKGLNFGGTSDWAIDLQQFWADTENIDDTRSNFTEGTDGTYEWCDKEYDSVEDIPDSSPGKCIPSYILGGLKKELATAITDYKEVSKDPFADTRQFKWYVDWVKDGIDPALDKFMQIIAGEGNKYMDCEWSSQFNEGSGSCTKVYLKVPPGMGGGLRVIKYKVVDEDGFYKALLEHTGIEKDWIEWRDYSQPDPCPCATGPLKARDAKEELKAEAKAAAFCPCLNDATMFKNYPRRRKDTGKINVPNPKEMIDEAIPKTDELADLLDYTYSKSKDRSLDASGEDAATAFSMPVFMLEDAIESIKTVKEIGEKQKETKTKELVMNILTIVFAVIPFVGQAASALGGAAVIARAALIVGEAGNAALSIVEIVDDPLSAPFAILGMLIGAGGIKTKGPRKAFNDAAEARRVLDTGKLKLFSPAFRRKDEAVQNLLKKQTCKIG</sequence>
<dbReference type="SUPFAM" id="SSF57016">
    <property type="entry name" value="Plant lectins/antimicrobial peptides"/>
    <property type="match status" value="1"/>
</dbReference>
<feature type="domain" description="LysM" evidence="15">
    <location>
        <begin position="356"/>
        <end position="404"/>
    </location>
</feature>
<dbReference type="Gene3D" id="3.30.60.10">
    <property type="entry name" value="Endochitinase-like"/>
    <property type="match status" value="1"/>
</dbReference>
<keyword evidence="18" id="KW-1185">Reference proteome</keyword>
<feature type="chain" id="PRO_5002989288" description="chitinase" evidence="14">
    <location>
        <begin position="20"/>
        <end position="1201"/>
    </location>
</feature>
<dbReference type="GO" id="GO:0008061">
    <property type="term" value="F:chitin binding"/>
    <property type="evidence" value="ECO:0007669"/>
    <property type="project" value="UniProtKB-KW"/>
</dbReference>
<dbReference type="Gene3D" id="3.10.350.10">
    <property type="entry name" value="LysM domain"/>
    <property type="match status" value="2"/>
</dbReference>
<reference evidence="17 18" key="1">
    <citation type="journal article" date="2009" name="PLoS Genet.">
        <title>The genome of Nectria haematococca: contribution of supernumerary chromosomes to gene expansion.</title>
        <authorList>
            <person name="Coleman J.J."/>
            <person name="Rounsley S.D."/>
            <person name="Rodriguez-Carres M."/>
            <person name="Kuo A."/>
            <person name="Wasmann C.C."/>
            <person name="Grimwood J."/>
            <person name="Schmutz J."/>
            <person name="Taga M."/>
            <person name="White G.J."/>
            <person name="Zhou S."/>
            <person name="Schwartz D.C."/>
            <person name="Freitag M."/>
            <person name="Ma L.J."/>
            <person name="Danchin E.G."/>
            <person name="Henrissat B."/>
            <person name="Coutinho P.M."/>
            <person name="Nelson D.R."/>
            <person name="Straney D."/>
            <person name="Napoli C.A."/>
            <person name="Barker B.M."/>
            <person name="Gribskov M."/>
            <person name="Rep M."/>
            <person name="Kroken S."/>
            <person name="Molnar I."/>
            <person name="Rensing C."/>
            <person name="Kennell J.C."/>
            <person name="Zamora J."/>
            <person name="Farman M.L."/>
            <person name="Selker E.U."/>
            <person name="Salamov A."/>
            <person name="Shapiro H."/>
            <person name="Pangilinan J."/>
            <person name="Lindquist E."/>
            <person name="Lamers C."/>
            <person name="Grigoriev I.V."/>
            <person name="Geiser D.M."/>
            <person name="Covert S.F."/>
            <person name="Temporini E."/>
            <person name="Vanetten H.D."/>
        </authorList>
    </citation>
    <scope>NUCLEOTIDE SEQUENCE [LARGE SCALE GENOMIC DNA]</scope>
    <source>
        <strain evidence="18">ATCC MYA-4622 / CBS 123669 / FGSC 9596 / NRRL 45880 / 77-13-4</strain>
    </source>
</reference>
<dbReference type="SUPFAM" id="SSF54106">
    <property type="entry name" value="LysM domain"/>
    <property type="match status" value="2"/>
</dbReference>
<dbReference type="PROSITE" id="PS01095">
    <property type="entry name" value="GH18_1"/>
    <property type="match status" value="1"/>
</dbReference>
<dbReference type="HOGENOM" id="CLU_001482_0_0_1"/>
<dbReference type="SMART" id="SM00257">
    <property type="entry name" value="LysM"/>
    <property type="match status" value="2"/>
</dbReference>
<dbReference type="SMART" id="SM00636">
    <property type="entry name" value="Glyco_18"/>
    <property type="match status" value="1"/>
</dbReference>
<dbReference type="Pfam" id="PF00187">
    <property type="entry name" value="Chitin_bind_1"/>
    <property type="match status" value="1"/>
</dbReference>
<dbReference type="InterPro" id="IPR018392">
    <property type="entry name" value="LysM"/>
</dbReference>
<evidence type="ECO:0000259" key="15">
    <source>
        <dbReference type="PROSITE" id="PS51782"/>
    </source>
</evidence>
<dbReference type="InterPro" id="IPR011583">
    <property type="entry name" value="Chitinase_II/V-like_cat"/>
</dbReference>
<feature type="domain" description="GH18" evidence="16">
    <location>
        <begin position="477"/>
        <end position="794"/>
    </location>
</feature>
<evidence type="ECO:0000256" key="12">
    <source>
        <dbReference type="ARBA" id="ARBA00044955"/>
    </source>
</evidence>
<evidence type="ECO:0000313" key="18">
    <source>
        <dbReference type="Proteomes" id="UP000005206"/>
    </source>
</evidence>
<dbReference type="InterPro" id="IPR001579">
    <property type="entry name" value="Glyco_hydro_18_chit_AS"/>
</dbReference>
<feature type="signal peptide" evidence="14">
    <location>
        <begin position="1"/>
        <end position="19"/>
    </location>
</feature>
<evidence type="ECO:0000256" key="14">
    <source>
        <dbReference type="SAM" id="SignalP"/>
    </source>
</evidence>
<dbReference type="AlphaFoldDB" id="C7ZHX4"/>
<dbReference type="Pfam" id="PF01476">
    <property type="entry name" value="LysM"/>
    <property type="match status" value="2"/>
</dbReference>
<dbReference type="InterPro" id="IPR036861">
    <property type="entry name" value="Endochitinase-like_sf"/>
</dbReference>
<evidence type="ECO:0000256" key="2">
    <source>
        <dbReference type="ARBA" id="ARBA00004613"/>
    </source>
</evidence>
<dbReference type="PANTHER" id="PTHR47700">
    <property type="entry name" value="V CHITINASE, PUTATIVE (AFU_ORTHOLOGUE AFUA_6G13720)-RELATED"/>
    <property type="match status" value="1"/>
</dbReference>
<evidence type="ECO:0000256" key="7">
    <source>
        <dbReference type="ARBA" id="ARBA00023024"/>
    </source>
</evidence>
<dbReference type="SUPFAM" id="SSF51445">
    <property type="entry name" value="(Trans)glycosidases"/>
    <property type="match status" value="1"/>
</dbReference>
<dbReference type="Pfam" id="PF00704">
    <property type="entry name" value="Glyco_hydro_18"/>
    <property type="match status" value="1"/>
</dbReference>
<dbReference type="KEGG" id="nhe:NECHADRAFT_86897"/>
<comment type="similarity">
    <text evidence="12">Belongs to the secreted LysM effector family.</text>
</comment>
<dbReference type="RefSeq" id="XP_003042005.1">
    <property type="nucleotide sequence ID" value="XM_003041959.1"/>
</dbReference>
<evidence type="ECO:0000256" key="6">
    <source>
        <dbReference type="ARBA" id="ARBA00022801"/>
    </source>
</evidence>
<dbReference type="GeneID" id="9674405"/>
<keyword evidence="6 13" id="KW-0378">Hydrolase</keyword>
<name>C7ZHX4_FUSV7</name>
<organism evidence="17 18">
    <name type="scientific">Fusarium vanettenii (strain ATCC MYA-4622 / CBS 123669 / FGSC 9596 / NRRL 45880 / 77-13-4)</name>
    <name type="common">Fusarium solani subsp. pisi</name>
    <dbReference type="NCBI Taxonomy" id="660122"/>
    <lineage>
        <taxon>Eukaryota</taxon>
        <taxon>Fungi</taxon>
        <taxon>Dikarya</taxon>
        <taxon>Ascomycota</taxon>
        <taxon>Pezizomycotina</taxon>
        <taxon>Sordariomycetes</taxon>
        <taxon>Hypocreomycetidae</taxon>
        <taxon>Hypocreales</taxon>
        <taxon>Nectriaceae</taxon>
        <taxon>Fusarium</taxon>
        <taxon>Fusarium solani species complex</taxon>
        <taxon>Fusarium vanettenii</taxon>
    </lineage>
</organism>
<evidence type="ECO:0000256" key="11">
    <source>
        <dbReference type="ARBA" id="ARBA00023326"/>
    </source>
</evidence>
<evidence type="ECO:0000256" key="10">
    <source>
        <dbReference type="ARBA" id="ARBA00023295"/>
    </source>
</evidence>
<dbReference type="PROSITE" id="PS51782">
    <property type="entry name" value="LYSM"/>
    <property type="match status" value="2"/>
</dbReference>
<dbReference type="Proteomes" id="UP000005206">
    <property type="component" value="Chromosome 11"/>
</dbReference>
<evidence type="ECO:0000256" key="13">
    <source>
        <dbReference type="RuleBase" id="RU000489"/>
    </source>
</evidence>
<dbReference type="eggNOG" id="KOG2806">
    <property type="taxonomic scope" value="Eukaryota"/>
</dbReference>
<keyword evidence="9" id="KW-0119">Carbohydrate metabolism</keyword>
<dbReference type="GO" id="GO:0005576">
    <property type="term" value="C:extracellular region"/>
    <property type="evidence" value="ECO:0007669"/>
    <property type="project" value="UniProtKB-SubCell"/>
</dbReference>
<gene>
    <name evidence="17" type="ORF">NECHADRAFT_86897</name>
</gene>
<evidence type="ECO:0000256" key="5">
    <source>
        <dbReference type="ARBA" id="ARBA00022669"/>
    </source>
</evidence>
<keyword evidence="11" id="KW-0624">Polysaccharide degradation</keyword>
<dbReference type="STRING" id="660122.C7ZHX4"/>
<dbReference type="EC" id="3.2.1.14" evidence="3"/>
<evidence type="ECO:0000313" key="17">
    <source>
        <dbReference type="EMBL" id="EEU36292.1"/>
    </source>
</evidence>
<dbReference type="CDD" id="cd00035">
    <property type="entry name" value="ChtBD1"/>
    <property type="match status" value="1"/>
</dbReference>
<feature type="domain" description="LysM" evidence="15">
    <location>
        <begin position="291"/>
        <end position="337"/>
    </location>
</feature>
<keyword evidence="5" id="KW-0147">Chitin-binding</keyword>
<evidence type="ECO:0000256" key="9">
    <source>
        <dbReference type="ARBA" id="ARBA00023277"/>
    </source>
</evidence>
<dbReference type="PANTHER" id="PTHR47700:SF2">
    <property type="entry name" value="CHITINASE"/>
    <property type="match status" value="1"/>
</dbReference>
<keyword evidence="14" id="KW-0732">Signal</keyword>
<protein>
    <recommendedName>
        <fullName evidence="3">chitinase</fullName>
        <ecNumber evidence="3">3.2.1.14</ecNumber>
    </recommendedName>
</protein>
<accession>C7ZHX4</accession>
<dbReference type="InterPro" id="IPR001002">
    <property type="entry name" value="Chitin-bd_1"/>
</dbReference>
<evidence type="ECO:0000256" key="3">
    <source>
        <dbReference type="ARBA" id="ARBA00012729"/>
    </source>
</evidence>
<comment type="subcellular location">
    <subcellularLocation>
        <location evidence="2">Secreted</location>
    </subcellularLocation>
</comment>
<dbReference type="InterPro" id="IPR001223">
    <property type="entry name" value="Glyco_hydro18_cat"/>
</dbReference>
<dbReference type="EMBL" id="GG698929">
    <property type="protein sequence ID" value="EEU36292.1"/>
    <property type="molecule type" value="Genomic_DNA"/>
</dbReference>
<evidence type="ECO:0000256" key="8">
    <source>
        <dbReference type="ARBA" id="ARBA00023026"/>
    </source>
</evidence>
<evidence type="ECO:0000256" key="1">
    <source>
        <dbReference type="ARBA" id="ARBA00000822"/>
    </source>
</evidence>
<dbReference type="CDD" id="cd00118">
    <property type="entry name" value="LysM"/>
    <property type="match status" value="1"/>
</dbReference>
<keyword evidence="4" id="KW-0964">Secreted</keyword>
<dbReference type="GO" id="GO:0008843">
    <property type="term" value="F:endochitinase activity"/>
    <property type="evidence" value="ECO:0007669"/>
    <property type="project" value="UniProtKB-EC"/>
</dbReference>
<proteinExistence type="inferred from homology"/>
<keyword evidence="7" id="KW-0146">Chitin degradation</keyword>
<dbReference type="GO" id="GO:0000272">
    <property type="term" value="P:polysaccharide catabolic process"/>
    <property type="evidence" value="ECO:0007669"/>
    <property type="project" value="UniProtKB-KW"/>
</dbReference>
<dbReference type="InParanoid" id="C7ZHX4"/>
<dbReference type="InterPro" id="IPR036779">
    <property type="entry name" value="LysM_dom_sf"/>
</dbReference>
<dbReference type="PROSITE" id="PS51910">
    <property type="entry name" value="GH18_2"/>
    <property type="match status" value="1"/>
</dbReference>
<dbReference type="InterPro" id="IPR053214">
    <property type="entry name" value="LysM12-like"/>
</dbReference>
<evidence type="ECO:0000256" key="4">
    <source>
        <dbReference type="ARBA" id="ARBA00022525"/>
    </source>
</evidence>
<dbReference type="GO" id="GO:0006032">
    <property type="term" value="P:chitin catabolic process"/>
    <property type="evidence" value="ECO:0007669"/>
    <property type="project" value="UniProtKB-KW"/>
</dbReference>
<keyword evidence="10 13" id="KW-0326">Glycosidase</keyword>
<evidence type="ECO:0000259" key="16">
    <source>
        <dbReference type="PROSITE" id="PS51910"/>
    </source>
</evidence>
<comment type="catalytic activity">
    <reaction evidence="1">
        <text>Random endo-hydrolysis of N-acetyl-beta-D-glucosaminide (1-&gt;4)-beta-linkages in chitin and chitodextrins.</text>
        <dbReference type="EC" id="3.2.1.14"/>
    </reaction>
</comment>